<keyword evidence="2" id="KW-1185">Reference proteome</keyword>
<gene>
    <name evidence="1" type="ORF">BIV57_13160</name>
</gene>
<accession>A0A1J7BED1</accession>
<dbReference type="EMBL" id="MLCF01000066">
    <property type="protein sequence ID" value="OIV37035.1"/>
    <property type="molecule type" value="Genomic_DNA"/>
</dbReference>
<name>A0A1J7BED1_9ACTN</name>
<sequence length="72" mass="6872">MTAAPRGLRADGAFWALLAVGALERAALATATCCLATELAARAARLGAVGLVSGSPSPLPAVAAVALTVAGA</sequence>
<dbReference type="STRING" id="1428644.BIV57_13160"/>
<protein>
    <submittedName>
        <fullName evidence="1">Uncharacterized protein</fullName>
    </submittedName>
</protein>
<evidence type="ECO:0000313" key="2">
    <source>
        <dbReference type="Proteomes" id="UP000243342"/>
    </source>
</evidence>
<organism evidence="1 2">
    <name type="scientific">Mangrovactinospora gilvigrisea</name>
    <dbReference type="NCBI Taxonomy" id="1428644"/>
    <lineage>
        <taxon>Bacteria</taxon>
        <taxon>Bacillati</taxon>
        <taxon>Actinomycetota</taxon>
        <taxon>Actinomycetes</taxon>
        <taxon>Kitasatosporales</taxon>
        <taxon>Streptomycetaceae</taxon>
        <taxon>Mangrovactinospora</taxon>
    </lineage>
</organism>
<proteinExistence type="predicted"/>
<comment type="caution">
    <text evidence="1">The sequence shown here is derived from an EMBL/GenBank/DDBJ whole genome shotgun (WGS) entry which is preliminary data.</text>
</comment>
<dbReference type="AlphaFoldDB" id="A0A1J7BED1"/>
<dbReference type="Proteomes" id="UP000243342">
    <property type="component" value="Unassembled WGS sequence"/>
</dbReference>
<evidence type="ECO:0000313" key="1">
    <source>
        <dbReference type="EMBL" id="OIV37035.1"/>
    </source>
</evidence>
<reference evidence="1 2" key="1">
    <citation type="submission" date="2016-10" db="EMBL/GenBank/DDBJ databases">
        <title>Genome sequence of Streptomyces gilvigriseus MUSC 26.</title>
        <authorList>
            <person name="Lee L.-H."/>
            <person name="Ser H.-L."/>
        </authorList>
    </citation>
    <scope>NUCLEOTIDE SEQUENCE [LARGE SCALE GENOMIC DNA]</scope>
    <source>
        <strain evidence="1 2">MUSC 26</strain>
    </source>
</reference>